<dbReference type="PANTHER" id="PTHR39456">
    <property type="entry name" value="METAL-DEPENDENT HYDROLASE"/>
    <property type="match status" value="1"/>
</dbReference>
<protein>
    <submittedName>
        <fullName evidence="1">Metal-dependent hydrolase</fullName>
    </submittedName>
</protein>
<keyword evidence="2" id="KW-1185">Reference proteome</keyword>
<dbReference type="AlphaFoldDB" id="A0A3S2WXN5"/>
<comment type="caution">
    <text evidence="1">The sequence shown here is derived from an EMBL/GenBank/DDBJ whole genome shotgun (WGS) entry which is preliminary data.</text>
</comment>
<reference evidence="1 2" key="1">
    <citation type="submission" date="2019-01" db="EMBL/GenBank/DDBJ databases">
        <authorList>
            <person name="Chen W.-M."/>
        </authorList>
    </citation>
    <scope>NUCLEOTIDE SEQUENCE [LARGE SCALE GENOMIC DNA]</scope>
    <source>
        <strain evidence="1 2">ICH-3</strain>
    </source>
</reference>
<name>A0A3S2WXN5_9BURK</name>
<gene>
    <name evidence="1" type="ORF">ENE75_22500</name>
</gene>
<dbReference type="Proteomes" id="UP000288178">
    <property type="component" value="Unassembled WGS sequence"/>
</dbReference>
<accession>A0A3S2WXN5</accession>
<dbReference type="GO" id="GO:0016787">
    <property type="term" value="F:hydrolase activity"/>
    <property type="evidence" value="ECO:0007669"/>
    <property type="project" value="UniProtKB-KW"/>
</dbReference>
<evidence type="ECO:0000313" key="2">
    <source>
        <dbReference type="Proteomes" id="UP000288178"/>
    </source>
</evidence>
<dbReference type="Pfam" id="PF10118">
    <property type="entry name" value="Metal_hydrol"/>
    <property type="match status" value="1"/>
</dbReference>
<keyword evidence="1" id="KW-0378">Hydrolase</keyword>
<evidence type="ECO:0000313" key="1">
    <source>
        <dbReference type="EMBL" id="RVT48461.1"/>
    </source>
</evidence>
<dbReference type="OrthoDB" id="4760165at2"/>
<dbReference type="PIRSF" id="PIRSF007580">
    <property type="entry name" value="UCP07580"/>
    <property type="match status" value="1"/>
</dbReference>
<dbReference type="EMBL" id="SACT01000010">
    <property type="protein sequence ID" value="RVT48461.1"/>
    <property type="molecule type" value="Genomic_DNA"/>
</dbReference>
<dbReference type="RefSeq" id="WP_128200912.1">
    <property type="nucleotide sequence ID" value="NZ_SACT01000010.1"/>
</dbReference>
<dbReference type="PANTHER" id="PTHR39456:SF1">
    <property type="entry name" value="METAL-DEPENDENT HYDROLASE"/>
    <property type="match status" value="1"/>
</dbReference>
<dbReference type="InterPro" id="IPR016516">
    <property type="entry name" value="UCP07580"/>
</dbReference>
<proteinExistence type="predicted"/>
<sequence>MTYTVRRLQVDLDTPWPRHWAGGDAFRSAWFNALSFSFPAGEQLFIDAVKQGAAKLDGPVRERFAAEVQAFIGQEATHRRIHQRFNAQLVAQGYVNTWEGRILHRRATQLEGQDPRVWLGVTAATEHFTAILAEWLLTSPTALAGAEPRLRDLWLWHASEESEHRATAFDLYHALGGNLRWRRRLYVVITLHFAADVMRQTLANLWRDGHWWRPATWAGAWRLLLGRGGLLRATWRPWKRYFAADFHPDEGDGAPADAWLAAHAHLAPPVRGVSPVQDSASA</sequence>
<organism evidence="1 2">
    <name type="scientific">Rubrivivax albus</name>
    <dbReference type="NCBI Taxonomy" id="2499835"/>
    <lineage>
        <taxon>Bacteria</taxon>
        <taxon>Pseudomonadati</taxon>
        <taxon>Pseudomonadota</taxon>
        <taxon>Betaproteobacteria</taxon>
        <taxon>Burkholderiales</taxon>
        <taxon>Sphaerotilaceae</taxon>
        <taxon>Rubrivivax</taxon>
    </lineage>
</organism>